<reference evidence="3 4" key="1">
    <citation type="journal article" date="2023" name="Int. J. Syst. Evol. Microbiol.">
        <title>Methylocystis iwaonis sp. nov., a type II methane-oxidizing bacterium from surface soil of a rice paddy field in Japan, and emended description of the genus Methylocystis (ex Whittenbury et al. 1970) Bowman et al. 1993.</title>
        <authorList>
            <person name="Kaise H."/>
            <person name="Sawadogo J.B."/>
            <person name="Alam M.S."/>
            <person name="Ueno C."/>
            <person name="Dianou D."/>
            <person name="Shinjo R."/>
            <person name="Asakawa S."/>
        </authorList>
    </citation>
    <scope>NUCLEOTIDE SEQUENCE [LARGE SCALE GENOMIC DNA]</scope>
    <source>
        <strain evidence="3 4">SS37A-Re</strain>
    </source>
</reference>
<gene>
    <name evidence="3" type="ORF">SS37A_24240</name>
</gene>
<dbReference type="Proteomes" id="UP001317629">
    <property type="component" value="Chromosome"/>
</dbReference>
<proteinExistence type="predicted"/>
<dbReference type="InterPro" id="IPR017939">
    <property type="entry name" value="G-Glutamylcylcotransferase"/>
</dbReference>
<dbReference type="Pfam" id="PF06094">
    <property type="entry name" value="GGACT"/>
    <property type="match status" value="1"/>
</dbReference>
<dbReference type="CDD" id="cd06661">
    <property type="entry name" value="GGCT_like"/>
    <property type="match status" value="1"/>
</dbReference>
<evidence type="ECO:0000313" key="4">
    <source>
        <dbReference type="Proteomes" id="UP001317629"/>
    </source>
</evidence>
<dbReference type="PANTHER" id="PTHR12935:SF0">
    <property type="entry name" value="GAMMA-GLUTAMYLCYCLOTRANSFERASE"/>
    <property type="match status" value="1"/>
</dbReference>
<protein>
    <recommendedName>
        <fullName evidence="2">Gamma-glutamylcyclotransferase AIG2-like domain-containing protein</fullName>
    </recommendedName>
</protein>
<dbReference type="SUPFAM" id="SSF110857">
    <property type="entry name" value="Gamma-glutamyl cyclotransferase-like"/>
    <property type="match status" value="1"/>
</dbReference>
<keyword evidence="4" id="KW-1185">Reference proteome</keyword>
<dbReference type="Gene3D" id="3.10.490.10">
    <property type="entry name" value="Gamma-glutamyl cyclotransferase-like"/>
    <property type="match status" value="1"/>
</dbReference>
<sequence length="150" mass="15919">MPLHFAYGSNMDAAAMARRCPRSRLLGRARLARWRFVILPSGFASVVPDARAAVHGALWDVPPSDVAALDRYEQVGQGLYAKKIIPVLREPFGASPALVYIGAAPPPGAAGASAWPSYLAEIIGAAQALELPAAHIAYLAYLAAEQKKGR</sequence>
<dbReference type="RefSeq" id="WP_281928170.1">
    <property type="nucleotide sequence ID" value="NZ_AP027142.1"/>
</dbReference>
<dbReference type="InterPro" id="IPR036568">
    <property type="entry name" value="GGCT-like_sf"/>
</dbReference>
<organism evidence="3 4">
    <name type="scientific">Methylocystis iwaonis</name>
    <dbReference type="NCBI Taxonomy" id="2885079"/>
    <lineage>
        <taxon>Bacteria</taxon>
        <taxon>Pseudomonadati</taxon>
        <taxon>Pseudomonadota</taxon>
        <taxon>Alphaproteobacteria</taxon>
        <taxon>Hyphomicrobiales</taxon>
        <taxon>Methylocystaceae</taxon>
        <taxon>Methylocystis</taxon>
    </lineage>
</organism>
<keyword evidence="1" id="KW-0456">Lyase</keyword>
<accession>A0ABN6VJF6</accession>
<evidence type="ECO:0000259" key="2">
    <source>
        <dbReference type="Pfam" id="PF06094"/>
    </source>
</evidence>
<evidence type="ECO:0000256" key="1">
    <source>
        <dbReference type="ARBA" id="ARBA00023239"/>
    </source>
</evidence>
<dbReference type="EMBL" id="AP027142">
    <property type="protein sequence ID" value="BDV34895.1"/>
    <property type="molecule type" value="Genomic_DNA"/>
</dbReference>
<dbReference type="InterPro" id="IPR009288">
    <property type="entry name" value="AIG2-like_dom"/>
</dbReference>
<feature type="domain" description="Gamma-glutamylcyclotransferase AIG2-like" evidence="2">
    <location>
        <begin position="5"/>
        <end position="102"/>
    </location>
</feature>
<evidence type="ECO:0000313" key="3">
    <source>
        <dbReference type="EMBL" id="BDV34895.1"/>
    </source>
</evidence>
<dbReference type="InterPro" id="IPR013024">
    <property type="entry name" value="GGCT-like"/>
</dbReference>
<name>A0ABN6VJF6_9HYPH</name>
<dbReference type="PANTHER" id="PTHR12935">
    <property type="entry name" value="GAMMA-GLUTAMYLCYCLOTRANSFERASE"/>
    <property type="match status" value="1"/>
</dbReference>